<evidence type="ECO:0000256" key="3">
    <source>
        <dbReference type="ARBA" id="ARBA00022833"/>
    </source>
</evidence>
<evidence type="ECO:0000259" key="6">
    <source>
        <dbReference type="PROSITE" id="PS51891"/>
    </source>
</evidence>
<name>A0A017HJ03_9RHOB</name>
<keyword evidence="3" id="KW-0862">Zinc</keyword>
<dbReference type="RefSeq" id="WP_245639306.1">
    <property type="nucleotide sequence ID" value="NZ_KK088591.1"/>
</dbReference>
<evidence type="ECO:0000313" key="8">
    <source>
        <dbReference type="Proteomes" id="UP000019666"/>
    </source>
</evidence>
<dbReference type="EMBL" id="AOSK01000122">
    <property type="protein sequence ID" value="EYD74108.1"/>
    <property type="molecule type" value="Genomic_DNA"/>
</dbReference>
<dbReference type="GO" id="GO:0046872">
    <property type="term" value="F:metal ion binding"/>
    <property type="evidence" value="ECO:0007669"/>
    <property type="project" value="UniProtKB-KW"/>
</dbReference>
<comment type="caution">
    <text evidence="7">The sequence shown here is derived from an EMBL/GenBank/DDBJ whole genome shotgun (WGS) entry which is preliminary data.</text>
</comment>
<feature type="compositionally biased region" description="Basic residues" evidence="5">
    <location>
        <begin position="1"/>
        <end position="10"/>
    </location>
</feature>
<dbReference type="STRING" id="442562.Rumeso_04361"/>
<evidence type="ECO:0000256" key="1">
    <source>
        <dbReference type="ARBA" id="ARBA00005495"/>
    </source>
</evidence>
<comment type="similarity">
    <text evidence="1">Belongs to the Gfa family.</text>
</comment>
<dbReference type="InterPro" id="IPR011057">
    <property type="entry name" value="Mss4-like_sf"/>
</dbReference>
<gene>
    <name evidence="7" type="ORF">Rumeso_04361</name>
</gene>
<evidence type="ECO:0000313" key="7">
    <source>
        <dbReference type="EMBL" id="EYD74108.1"/>
    </source>
</evidence>
<feature type="domain" description="CENP-V/GFA" evidence="6">
    <location>
        <begin position="83"/>
        <end position="189"/>
    </location>
</feature>
<reference evidence="7 8" key="1">
    <citation type="submission" date="2013-02" db="EMBL/GenBank/DDBJ databases">
        <authorList>
            <person name="Fiebig A."/>
            <person name="Goeker M."/>
            <person name="Klenk H.-P.P."/>
        </authorList>
    </citation>
    <scope>NUCLEOTIDE SEQUENCE [LARGE SCALE GENOMIC DNA]</scope>
    <source>
        <strain evidence="7 8">DSM 19309</strain>
    </source>
</reference>
<evidence type="ECO:0000256" key="5">
    <source>
        <dbReference type="SAM" id="MobiDB-lite"/>
    </source>
</evidence>
<feature type="region of interest" description="Disordered" evidence="5">
    <location>
        <begin position="1"/>
        <end position="78"/>
    </location>
</feature>
<sequence>MDGVRAKRGAWRRDPVLPRAMTARGGATVTADPTWAEARPEARRTPDRMAPGTPPLPEPEPDPGPAPQPVPDGPGPKPAEAVRLGGCLCGAVRYEARGEPRVVGLCHCEDCRKASGGLGLYYGDWPLGAVTVTGTLSTFRGRSFCPTCGSRVVHLSAHHAELLLGTLDDPPIGLVPQREGWIVRREPWMQPVAGAVQAERDPE</sequence>
<dbReference type="GO" id="GO:0016846">
    <property type="term" value="F:carbon-sulfur lyase activity"/>
    <property type="evidence" value="ECO:0007669"/>
    <property type="project" value="InterPro"/>
</dbReference>
<dbReference type="InterPro" id="IPR006913">
    <property type="entry name" value="CENP-V/GFA"/>
</dbReference>
<evidence type="ECO:0000256" key="4">
    <source>
        <dbReference type="ARBA" id="ARBA00023239"/>
    </source>
</evidence>
<evidence type="ECO:0000256" key="2">
    <source>
        <dbReference type="ARBA" id="ARBA00022723"/>
    </source>
</evidence>
<protein>
    <recommendedName>
        <fullName evidence="6">CENP-V/GFA domain-containing protein</fullName>
    </recommendedName>
</protein>
<dbReference type="PANTHER" id="PTHR33337:SF40">
    <property type="entry name" value="CENP-V_GFA DOMAIN-CONTAINING PROTEIN-RELATED"/>
    <property type="match status" value="1"/>
</dbReference>
<dbReference type="Proteomes" id="UP000019666">
    <property type="component" value="Unassembled WGS sequence"/>
</dbReference>
<organism evidence="7 8">
    <name type="scientific">Rubellimicrobium mesophilum DSM 19309</name>
    <dbReference type="NCBI Taxonomy" id="442562"/>
    <lineage>
        <taxon>Bacteria</taxon>
        <taxon>Pseudomonadati</taxon>
        <taxon>Pseudomonadota</taxon>
        <taxon>Alphaproteobacteria</taxon>
        <taxon>Rhodobacterales</taxon>
        <taxon>Roseobacteraceae</taxon>
        <taxon>Rubellimicrobium</taxon>
    </lineage>
</organism>
<keyword evidence="4" id="KW-0456">Lyase</keyword>
<keyword evidence="2" id="KW-0479">Metal-binding</keyword>
<dbReference type="SUPFAM" id="SSF51316">
    <property type="entry name" value="Mss4-like"/>
    <property type="match status" value="1"/>
</dbReference>
<feature type="compositionally biased region" description="Pro residues" evidence="5">
    <location>
        <begin position="52"/>
        <end position="77"/>
    </location>
</feature>
<dbReference type="Gene3D" id="3.90.1590.10">
    <property type="entry name" value="glutathione-dependent formaldehyde- activating enzyme (gfa)"/>
    <property type="match status" value="1"/>
</dbReference>
<proteinExistence type="inferred from homology"/>
<dbReference type="AlphaFoldDB" id="A0A017HJ03"/>
<dbReference type="PANTHER" id="PTHR33337">
    <property type="entry name" value="GFA DOMAIN-CONTAINING PROTEIN"/>
    <property type="match status" value="1"/>
</dbReference>
<feature type="compositionally biased region" description="Basic and acidic residues" evidence="5">
    <location>
        <begin position="38"/>
        <end position="47"/>
    </location>
</feature>
<keyword evidence="8" id="KW-1185">Reference proteome</keyword>
<dbReference type="PROSITE" id="PS51891">
    <property type="entry name" value="CENP_V_GFA"/>
    <property type="match status" value="1"/>
</dbReference>
<dbReference type="Pfam" id="PF04828">
    <property type="entry name" value="GFA"/>
    <property type="match status" value="1"/>
</dbReference>
<dbReference type="PATRIC" id="fig|442562.3.peg.4293"/>
<dbReference type="HOGENOM" id="CLU_1348087_0_0_5"/>
<accession>A0A017HJ03</accession>